<proteinExistence type="predicted"/>
<dbReference type="Pfam" id="PF01541">
    <property type="entry name" value="GIY-YIG"/>
    <property type="match status" value="1"/>
</dbReference>
<feature type="domain" description="GIY-YIG" evidence="1">
    <location>
        <begin position="15"/>
        <end position="104"/>
    </location>
</feature>
<name>A0A179CU89_9LACO</name>
<dbReference type="CDD" id="cd10439">
    <property type="entry name" value="GIY-YIG_COG3410"/>
    <property type="match status" value="1"/>
</dbReference>
<dbReference type="SUPFAM" id="SSF52540">
    <property type="entry name" value="P-loop containing nucleoside triphosphate hydrolases"/>
    <property type="match status" value="1"/>
</dbReference>
<dbReference type="AlphaFoldDB" id="A0A179CU89"/>
<dbReference type="Pfam" id="PF09848">
    <property type="entry name" value="SLFN-g3_helicase"/>
    <property type="match status" value="1"/>
</dbReference>
<dbReference type="SMART" id="SM00382">
    <property type="entry name" value="AAA"/>
    <property type="match status" value="1"/>
</dbReference>
<reference evidence="3" key="1">
    <citation type="submission" date="2016-03" db="EMBL/GenBank/DDBJ databases">
        <authorList>
            <person name="Johnson T.J."/>
            <person name="Youmans B."/>
            <person name="Case K."/>
            <person name="Noll S."/>
        </authorList>
    </citation>
    <scope>NUCLEOTIDE SEQUENCE [LARGE SCALE GENOMIC DNA]</scope>
    <source>
        <strain evidence="3">UMNLAv8</strain>
    </source>
</reference>
<dbReference type="EMBL" id="LVKI01000013">
    <property type="protein sequence ID" value="OAQ08334.1"/>
    <property type="molecule type" value="Genomic_DNA"/>
</dbReference>
<dbReference type="Proteomes" id="UP000078520">
    <property type="component" value="Unassembled WGS sequence"/>
</dbReference>
<accession>A0A179CU89</accession>
<dbReference type="InterPro" id="IPR018647">
    <property type="entry name" value="SLFN_3-like_DNA/RNA_helicase"/>
</dbReference>
<gene>
    <name evidence="2" type="ORF">A3O14_04150</name>
</gene>
<dbReference type="InterPro" id="IPR027417">
    <property type="entry name" value="P-loop_NTPase"/>
</dbReference>
<comment type="caution">
    <text evidence="2">The sequence shown here is derived from an EMBL/GenBank/DDBJ whole genome shotgun (WGS) entry which is preliminary data.</text>
</comment>
<dbReference type="PROSITE" id="PS50164">
    <property type="entry name" value="GIY_YIG"/>
    <property type="match status" value="1"/>
</dbReference>
<dbReference type="Gene3D" id="3.40.50.300">
    <property type="entry name" value="P-loop containing nucleotide triphosphate hydrolases"/>
    <property type="match status" value="1"/>
</dbReference>
<dbReference type="InterPro" id="IPR003593">
    <property type="entry name" value="AAA+_ATPase"/>
</dbReference>
<organism evidence="2 3">
    <name type="scientific">Ligilactobacillus aviarius</name>
    <dbReference type="NCBI Taxonomy" id="1606"/>
    <lineage>
        <taxon>Bacteria</taxon>
        <taxon>Bacillati</taxon>
        <taxon>Bacillota</taxon>
        <taxon>Bacilli</taxon>
        <taxon>Lactobacillales</taxon>
        <taxon>Lactobacillaceae</taxon>
        <taxon>Ligilactobacillus</taxon>
    </lineage>
</organism>
<protein>
    <recommendedName>
        <fullName evidence="1">GIY-YIG domain-containing protein</fullName>
    </recommendedName>
</protein>
<evidence type="ECO:0000313" key="2">
    <source>
        <dbReference type="EMBL" id="OAQ08334.1"/>
    </source>
</evidence>
<sequence>MANQINEEKKEYIVNYPTVYIIEDEKRKDKYRVYVGETNDIRQRTLEHLKVDPKDENRKDWQDLEKANDSEMYVIGHNHFNKSLTLDIENQLMLYLSSVPAIEKVNNRRNNFQSQYYTSDERDEIFKLMWKKLHQKNKKLFPAESLIKDTAIFKASPFHKLTNEQLTAKLKIYEKVKEALENNEQGQLILVEGEAGAGKTVLLSNLFYDLKKTKLSNGEYVDARIFVRHDEQQKVYQEISKKLGFKDSVIDRPIAFLKDNDYADVVLIDEAHLLLTQFNQSYTKKISNNISGNQLKDFLSHAKVVIAILDERQMVAKNEMLRDSDFNELEKLAGKNIIRLENQMRMQANSKTSQWIKDFIYKQEIKPLPQDDNYKIKFFDDPYNLEQAIKEKDKDQEYGISRMVATYDWEYKRKAKENGEFWNVEIGDWKKPWNYQVDYSRKDVAWAEIPETINEVGSIFTVQGFDLNYCGLIIGPSVKYRNGKVIFDESRSCDDRAKGNRKFGEKSESVGLALIQNALNVLMTRGVHGLYIYAVDDELRKKFKNL</sequence>
<dbReference type="InterPro" id="IPR000305">
    <property type="entry name" value="GIY-YIG_endonuc"/>
</dbReference>
<evidence type="ECO:0000313" key="3">
    <source>
        <dbReference type="Proteomes" id="UP000078520"/>
    </source>
</evidence>
<evidence type="ECO:0000259" key="1">
    <source>
        <dbReference type="PROSITE" id="PS50164"/>
    </source>
</evidence>